<name>A0A1C6KB19_9FIRM</name>
<dbReference type="NCBIfam" id="NF007707">
    <property type="entry name" value="PRK10402.1"/>
    <property type="match status" value="1"/>
</dbReference>
<dbReference type="PANTHER" id="PTHR24567">
    <property type="entry name" value="CRP FAMILY TRANSCRIPTIONAL REGULATORY PROTEIN"/>
    <property type="match status" value="1"/>
</dbReference>
<gene>
    <name evidence="5" type="primary">yeiL_5</name>
    <name evidence="5" type="ORF">SAMEA3545359_02850</name>
</gene>
<dbReference type="InterPro" id="IPR036390">
    <property type="entry name" value="WH_DNA-bd_sf"/>
</dbReference>
<keyword evidence="2" id="KW-0238">DNA-binding</keyword>
<dbReference type="CDD" id="cd00038">
    <property type="entry name" value="CAP_ED"/>
    <property type="match status" value="1"/>
</dbReference>
<dbReference type="PROSITE" id="PS50042">
    <property type="entry name" value="CNMP_BINDING_3"/>
    <property type="match status" value="1"/>
</dbReference>
<keyword evidence="3" id="KW-0804">Transcription</keyword>
<dbReference type="EMBL" id="FMHG01000006">
    <property type="protein sequence ID" value="SCJ91579.1"/>
    <property type="molecule type" value="Genomic_DNA"/>
</dbReference>
<dbReference type="InterPro" id="IPR000595">
    <property type="entry name" value="cNMP-bd_dom"/>
</dbReference>
<dbReference type="SUPFAM" id="SSF46785">
    <property type="entry name" value="Winged helix' DNA-binding domain"/>
    <property type="match status" value="1"/>
</dbReference>
<dbReference type="GO" id="GO:0005829">
    <property type="term" value="C:cytosol"/>
    <property type="evidence" value="ECO:0007669"/>
    <property type="project" value="TreeGrafter"/>
</dbReference>
<dbReference type="InterPro" id="IPR050397">
    <property type="entry name" value="Env_Response_Regulators"/>
</dbReference>
<dbReference type="Pfam" id="PF13545">
    <property type="entry name" value="HTH_Crp_2"/>
    <property type="match status" value="1"/>
</dbReference>
<evidence type="ECO:0000259" key="4">
    <source>
        <dbReference type="PROSITE" id="PS50042"/>
    </source>
</evidence>
<evidence type="ECO:0000256" key="3">
    <source>
        <dbReference type="ARBA" id="ARBA00023163"/>
    </source>
</evidence>
<keyword evidence="1" id="KW-0805">Transcription regulation</keyword>
<dbReference type="GO" id="GO:0003677">
    <property type="term" value="F:DNA binding"/>
    <property type="evidence" value="ECO:0007669"/>
    <property type="project" value="UniProtKB-KW"/>
</dbReference>
<organism evidence="5">
    <name type="scientific">uncultured Anaerotruncus sp</name>
    <dbReference type="NCBI Taxonomy" id="905011"/>
    <lineage>
        <taxon>Bacteria</taxon>
        <taxon>Bacillati</taxon>
        <taxon>Bacillota</taxon>
        <taxon>Clostridia</taxon>
        <taxon>Eubacteriales</taxon>
        <taxon>Oscillospiraceae</taxon>
        <taxon>Anaerotruncus</taxon>
        <taxon>environmental samples</taxon>
    </lineage>
</organism>
<dbReference type="Gene3D" id="2.60.120.10">
    <property type="entry name" value="Jelly Rolls"/>
    <property type="match status" value="1"/>
</dbReference>
<dbReference type="InterPro" id="IPR014710">
    <property type="entry name" value="RmlC-like_jellyroll"/>
</dbReference>
<evidence type="ECO:0000313" key="5">
    <source>
        <dbReference type="EMBL" id="SCJ91579.1"/>
    </source>
</evidence>
<accession>A0A1C6KB19</accession>
<dbReference type="SUPFAM" id="SSF51206">
    <property type="entry name" value="cAMP-binding domain-like"/>
    <property type="match status" value="1"/>
</dbReference>
<dbReference type="SMART" id="SM00100">
    <property type="entry name" value="cNMP"/>
    <property type="match status" value="1"/>
</dbReference>
<dbReference type="Pfam" id="PF00027">
    <property type="entry name" value="cNMP_binding"/>
    <property type="match status" value="1"/>
</dbReference>
<feature type="domain" description="Cyclic nucleotide-binding" evidence="4">
    <location>
        <begin position="34"/>
        <end position="118"/>
    </location>
</feature>
<sequence>MKEVFDEPLRQRFIDRSGFGDYFSFPVAEVVRLYRAARGAHILREGDPVDRLIYLVSGRARLSESLPNGKSVLLDFPQATCFFGELELLGVPGETLGIRALTNCWLLVLPFDTCRHALLNDVKFLRFLGTYLGEKSRRMERTIVRTHGYPLANRLAEFLLTAACGDQYRERNVDAAEYLGVSYRHLQQTLSDFVCRGYLEKQGHSYTLRDVAALQQLADAMQQGRP</sequence>
<reference evidence="5" key="1">
    <citation type="submission" date="2015-09" db="EMBL/GenBank/DDBJ databases">
        <authorList>
            <consortium name="Pathogen Informatics"/>
        </authorList>
    </citation>
    <scope>NUCLEOTIDE SEQUENCE</scope>
    <source>
        <strain evidence="5">2789STDY5834896</strain>
    </source>
</reference>
<evidence type="ECO:0000256" key="1">
    <source>
        <dbReference type="ARBA" id="ARBA00023015"/>
    </source>
</evidence>
<dbReference type="GO" id="GO:0003700">
    <property type="term" value="F:DNA-binding transcription factor activity"/>
    <property type="evidence" value="ECO:0007669"/>
    <property type="project" value="TreeGrafter"/>
</dbReference>
<protein>
    <submittedName>
        <fullName evidence="5">Regulatory protein YeiL</fullName>
    </submittedName>
</protein>
<dbReference type="AlphaFoldDB" id="A0A1C6KB19"/>
<dbReference type="PANTHER" id="PTHR24567:SF26">
    <property type="entry name" value="REGULATORY PROTEIN YEIL"/>
    <property type="match status" value="1"/>
</dbReference>
<evidence type="ECO:0000256" key="2">
    <source>
        <dbReference type="ARBA" id="ARBA00023125"/>
    </source>
</evidence>
<dbReference type="InterPro" id="IPR012318">
    <property type="entry name" value="HTH_CRP"/>
</dbReference>
<proteinExistence type="predicted"/>
<dbReference type="InterPro" id="IPR018490">
    <property type="entry name" value="cNMP-bd_dom_sf"/>
</dbReference>